<dbReference type="EMBL" id="ABDG02000018">
    <property type="protein sequence ID" value="EHK48518.1"/>
    <property type="molecule type" value="Genomic_DNA"/>
</dbReference>
<sequence>MSLTGVFETATGETKAAFGNTVDGGINVLNGSVGGAEMVLDKALGGAEDALALGKTLQVSVANQVTGFATGLIVGSLKAFLFTFSGLFNMRYIFLLGGTIFVASKFI</sequence>
<evidence type="ECO:0000256" key="1">
    <source>
        <dbReference type="SAM" id="Phobius"/>
    </source>
</evidence>
<dbReference type="KEGG" id="tatv:25782611"/>
<comment type="caution">
    <text evidence="2">The sequence shown here is derived from an EMBL/GenBank/DDBJ whole genome shotgun (WGS) entry which is preliminary data.</text>
</comment>
<dbReference type="AlphaFoldDB" id="G9NKU6"/>
<evidence type="ECO:0000313" key="3">
    <source>
        <dbReference type="Proteomes" id="UP000005426"/>
    </source>
</evidence>
<dbReference type="RefSeq" id="XP_013946684.1">
    <property type="nucleotide sequence ID" value="XM_014091209.1"/>
</dbReference>
<dbReference type="HOGENOM" id="CLU_2210412_0_0_1"/>
<protein>
    <submittedName>
        <fullName evidence="2">Uncharacterized protein</fullName>
    </submittedName>
</protein>
<keyword evidence="3" id="KW-1185">Reference proteome</keyword>
<keyword evidence="1" id="KW-1133">Transmembrane helix</keyword>
<name>G9NKU6_HYPAI</name>
<reference evidence="2 3" key="1">
    <citation type="journal article" date="2011" name="Genome Biol.">
        <title>Comparative genome sequence analysis underscores mycoparasitism as the ancestral life style of Trichoderma.</title>
        <authorList>
            <person name="Kubicek C.P."/>
            <person name="Herrera-Estrella A."/>
            <person name="Seidl-Seiboth V."/>
            <person name="Martinez D.A."/>
            <person name="Druzhinina I.S."/>
            <person name="Thon M."/>
            <person name="Zeilinger S."/>
            <person name="Casas-Flores S."/>
            <person name="Horwitz B.A."/>
            <person name="Mukherjee P.K."/>
            <person name="Mukherjee M."/>
            <person name="Kredics L."/>
            <person name="Alcaraz L.D."/>
            <person name="Aerts A."/>
            <person name="Antal Z."/>
            <person name="Atanasova L."/>
            <person name="Cervantes-Badillo M.G."/>
            <person name="Challacombe J."/>
            <person name="Chertkov O."/>
            <person name="McCluskey K."/>
            <person name="Coulpier F."/>
            <person name="Deshpande N."/>
            <person name="von Doehren H."/>
            <person name="Ebbole D.J."/>
            <person name="Esquivel-Naranjo E.U."/>
            <person name="Fekete E."/>
            <person name="Flipphi M."/>
            <person name="Glaser F."/>
            <person name="Gomez-Rodriguez E.Y."/>
            <person name="Gruber S."/>
            <person name="Han C."/>
            <person name="Henrissat B."/>
            <person name="Hermosa R."/>
            <person name="Hernandez-Onate M."/>
            <person name="Karaffa L."/>
            <person name="Kosti I."/>
            <person name="Le Crom S."/>
            <person name="Lindquist E."/>
            <person name="Lucas S."/>
            <person name="Luebeck M."/>
            <person name="Luebeck P.S."/>
            <person name="Margeot A."/>
            <person name="Metz B."/>
            <person name="Misra M."/>
            <person name="Nevalainen H."/>
            <person name="Omann M."/>
            <person name="Packer N."/>
            <person name="Perrone G."/>
            <person name="Uresti-Rivera E.E."/>
            <person name="Salamov A."/>
            <person name="Schmoll M."/>
            <person name="Seiboth B."/>
            <person name="Shapiro H."/>
            <person name="Sukno S."/>
            <person name="Tamayo-Ramos J.A."/>
            <person name="Tisch D."/>
            <person name="Wiest A."/>
            <person name="Wilkinson H.H."/>
            <person name="Zhang M."/>
            <person name="Coutinho P.M."/>
            <person name="Kenerley C.M."/>
            <person name="Monte E."/>
            <person name="Baker S.E."/>
            <person name="Grigoriev I.V."/>
        </authorList>
    </citation>
    <scope>NUCLEOTIDE SEQUENCE [LARGE SCALE GENOMIC DNA]</scope>
    <source>
        <strain evidence="3">ATCC 20476 / IMI 206040</strain>
    </source>
</reference>
<accession>G9NKU6</accession>
<organism evidence="2 3">
    <name type="scientific">Hypocrea atroviridis (strain ATCC 20476 / IMI 206040)</name>
    <name type="common">Trichoderma atroviride</name>
    <dbReference type="NCBI Taxonomy" id="452589"/>
    <lineage>
        <taxon>Eukaryota</taxon>
        <taxon>Fungi</taxon>
        <taxon>Dikarya</taxon>
        <taxon>Ascomycota</taxon>
        <taxon>Pezizomycotina</taxon>
        <taxon>Sordariomycetes</taxon>
        <taxon>Hypocreomycetidae</taxon>
        <taxon>Hypocreales</taxon>
        <taxon>Hypocreaceae</taxon>
        <taxon>Trichoderma</taxon>
    </lineage>
</organism>
<keyword evidence="1" id="KW-0472">Membrane</keyword>
<dbReference type="Proteomes" id="UP000005426">
    <property type="component" value="Unassembled WGS sequence"/>
</dbReference>
<evidence type="ECO:0000313" key="2">
    <source>
        <dbReference type="EMBL" id="EHK48518.1"/>
    </source>
</evidence>
<gene>
    <name evidence="2" type="ORF">TRIATDRAFT_305332</name>
</gene>
<proteinExistence type="predicted"/>
<feature type="transmembrane region" description="Helical" evidence="1">
    <location>
        <begin position="79"/>
        <end position="103"/>
    </location>
</feature>
<keyword evidence="1" id="KW-0812">Transmembrane</keyword>
<dbReference type="GeneID" id="25782611"/>